<reference evidence="3" key="1">
    <citation type="submission" date="2017-01" db="EMBL/GenBank/DDBJ databases">
        <authorList>
            <person name="Wang Y."/>
            <person name="White M."/>
            <person name="Kvist S."/>
            <person name="Moncalvo J.-M."/>
        </authorList>
    </citation>
    <scope>NUCLEOTIDE SEQUENCE [LARGE SCALE GENOMIC DNA]</scope>
    <source>
        <strain evidence="3">ID-206-W2</strain>
    </source>
</reference>
<dbReference type="Proteomes" id="UP000187429">
    <property type="component" value="Unassembled WGS sequence"/>
</dbReference>
<gene>
    <name evidence="2" type="ORF">AYI69_g1824</name>
</gene>
<feature type="domain" description="PiggyBac transposable element-derived protein 4 C-terminal zinc-finger" evidence="1">
    <location>
        <begin position="35"/>
        <end position="77"/>
    </location>
</feature>
<sequence>MSADNVPTPTEEQVVKENPVIVDTANTKLVHYPLKTDTRRHCKYCLEISRVKKSTTGQCAECNVPLCAYGCFKQWHDSSTSAEKLVNVSNGLSRIENVGNKNTNNRELLHYPLKTEIRKSCKYCSDVLNIKKTTTGQCAECKVSLCAFGCFKEWHDIRFL</sequence>
<evidence type="ECO:0000313" key="3">
    <source>
        <dbReference type="Proteomes" id="UP000187429"/>
    </source>
</evidence>
<evidence type="ECO:0000313" key="2">
    <source>
        <dbReference type="EMBL" id="OMJ28697.1"/>
    </source>
</evidence>
<accession>A0A1R1YP54</accession>
<dbReference type="Pfam" id="PF13842">
    <property type="entry name" value="zf-Tnp_2"/>
    <property type="match status" value="1"/>
</dbReference>
<dbReference type="OrthoDB" id="5586415at2759"/>
<proteinExistence type="predicted"/>
<protein>
    <recommendedName>
        <fullName evidence="1">PiggyBac transposable element-derived protein 4 C-terminal zinc-finger domain-containing protein</fullName>
    </recommendedName>
</protein>
<dbReference type="AlphaFoldDB" id="A0A1R1YP54"/>
<name>A0A1R1YP54_9FUNG</name>
<dbReference type="EMBL" id="LSSM01000506">
    <property type="protein sequence ID" value="OMJ28697.1"/>
    <property type="molecule type" value="Genomic_DNA"/>
</dbReference>
<dbReference type="InterPro" id="IPR032718">
    <property type="entry name" value="PGBD4_Znf_C"/>
</dbReference>
<organism evidence="2 3">
    <name type="scientific">Smittium culicis</name>
    <dbReference type="NCBI Taxonomy" id="133412"/>
    <lineage>
        <taxon>Eukaryota</taxon>
        <taxon>Fungi</taxon>
        <taxon>Fungi incertae sedis</taxon>
        <taxon>Zoopagomycota</taxon>
        <taxon>Kickxellomycotina</taxon>
        <taxon>Harpellomycetes</taxon>
        <taxon>Harpellales</taxon>
        <taxon>Legeriomycetaceae</taxon>
        <taxon>Smittium</taxon>
    </lineage>
</organism>
<comment type="caution">
    <text evidence="2">The sequence shown here is derived from an EMBL/GenBank/DDBJ whole genome shotgun (WGS) entry which is preliminary data.</text>
</comment>
<evidence type="ECO:0000259" key="1">
    <source>
        <dbReference type="Pfam" id="PF13842"/>
    </source>
</evidence>
<keyword evidence="3" id="KW-1185">Reference proteome</keyword>